<dbReference type="RefSeq" id="WP_085816789.1">
    <property type="nucleotide sequence ID" value="NZ_FWFU01000001.1"/>
</dbReference>
<protein>
    <recommendedName>
        <fullName evidence="4">Lipoprotein</fullName>
    </recommendedName>
</protein>
<gene>
    <name evidence="2" type="ORF">ROH8110_01262</name>
</gene>
<dbReference type="Proteomes" id="UP000193207">
    <property type="component" value="Unassembled WGS sequence"/>
</dbReference>
<dbReference type="OrthoDB" id="7274329at2"/>
<name>A0A1X6YPH9_9RHOB</name>
<dbReference type="EMBL" id="FWFU01000001">
    <property type="protein sequence ID" value="SLN26859.1"/>
    <property type="molecule type" value="Genomic_DNA"/>
</dbReference>
<evidence type="ECO:0000313" key="2">
    <source>
        <dbReference type="EMBL" id="SLN26859.1"/>
    </source>
</evidence>
<evidence type="ECO:0008006" key="4">
    <source>
        <dbReference type="Google" id="ProtNLM"/>
    </source>
</evidence>
<sequence length="160" mass="17745">MPESRRHVLPVLIALLALAACSPPALYYKPGTTVAQLDRDETACQVSALRQVPERIRTRYTPPEYATQPVCFPNGYCTWRRVLIRPAQYERYDANQSLRAQVVRQCMADRGYATVNLPPCDGSVAGTVTIRSSDPMPVLGADSCALRTTAGNWRIHTPAR</sequence>
<evidence type="ECO:0000256" key="1">
    <source>
        <dbReference type="SAM" id="SignalP"/>
    </source>
</evidence>
<keyword evidence="3" id="KW-1185">Reference proteome</keyword>
<keyword evidence="1" id="KW-0732">Signal</keyword>
<evidence type="ECO:0000313" key="3">
    <source>
        <dbReference type="Proteomes" id="UP000193207"/>
    </source>
</evidence>
<reference evidence="2 3" key="1">
    <citation type="submission" date="2017-03" db="EMBL/GenBank/DDBJ databases">
        <authorList>
            <person name="Afonso C.L."/>
            <person name="Miller P.J."/>
            <person name="Scott M.A."/>
            <person name="Spackman E."/>
            <person name="Goraichik I."/>
            <person name="Dimitrov K.M."/>
            <person name="Suarez D.L."/>
            <person name="Swayne D.E."/>
        </authorList>
    </citation>
    <scope>NUCLEOTIDE SEQUENCE [LARGE SCALE GENOMIC DNA]</scope>
    <source>
        <strain evidence="2 3">CECT 8110</strain>
    </source>
</reference>
<organism evidence="2 3">
    <name type="scientific">Roseovarius halotolerans</name>
    <dbReference type="NCBI Taxonomy" id="505353"/>
    <lineage>
        <taxon>Bacteria</taxon>
        <taxon>Pseudomonadati</taxon>
        <taxon>Pseudomonadota</taxon>
        <taxon>Alphaproteobacteria</taxon>
        <taxon>Rhodobacterales</taxon>
        <taxon>Roseobacteraceae</taxon>
        <taxon>Roseovarius</taxon>
    </lineage>
</organism>
<accession>A0A1X6YPH9</accession>
<dbReference type="AlphaFoldDB" id="A0A1X6YPH9"/>
<dbReference type="PROSITE" id="PS51257">
    <property type="entry name" value="PROKAR_LIPOPROTEIN"/>
    <property type="match status" value="1"/>
</dbReference>
<proteinExistence type="predicted"/>
<feature type="signal peptide" evidence="1">
    <location>
        <begin position="1"/>
        <end position="27"/>
    </location>
</feature>
<feature type="chain" id="PRO_5012462696" description="Lipoprotein" evidence="1">
    <location>
        <begin position="28"/>
        <end position="160"/>
    </location>
</feature>